<comment type="caution">
    <text evidence="14">The sequence shown here is derived from an EMBL/GenBank/DDBJ whole genome shotgun (WGS) entry which is preliminary data.</text>
</comment>
<dbReference type="Gene3D" id="3.30.2010.10">
    <property type="entry name" value="Metalloproteases ('zincins'), catalytic domain"/>
    <property type="match status" value="1"/>
</dbReference>
<accession>A0A561BKG1</accession>
<dbReference type="Proteomes" id="UP000318380">
    <property type="component" value="Unassembled WGS sequence"/>
</dbReference>
<comment type="subcellular location">
    <subcellularLocation>
        <location evidence="2">Cell membrane</location>
        <topology evidence="2">Multi-pass membrane protein</topology>
    </subcellularLocation>
</comment>
<feature type="transmembrane region" description="Helical" evidence="12">
    <location>
        <begin position="162"/>
        <end position="179"/>
    </location>
</feature>
<feature type="domain" description="Peptidase M48" evidence="13">
    <location>
        <begin position="241"/>
        <end position="438"/>
    </location>
</feature>
<evidence type="ECO:0000256" key="1">
    <source>
        <dbReference type="ARBA" id="ARBA00001947"/>
    </source>
</evidence>
<dbReference type="AlphaFoldDB" id="A0A561BKG1"/>
<keyword evidence="9 12" id="KW-1133">Transmembrane helix</keyword>
<keyword evidence="4 14" id="KW-0645">Protease</keyword>
<reference evidence="14 15" key="1">
    <citation type="submission" date="2019-06" db="EMBL/GenBank/DDBJ databases">
        <title>Sequencing the genomes of 1000 actinobacteria strains.</title>
        <authorList>
            <person name="Klenk H.-P."/>
        </authorList>
    </citation>
    <scope>NUCLEOTIDE SEQUENCE [LARGE SCALE GENOMIC DNA]</scope>
    <source>
        <strain evidence="14 15">DSM 24683</strain>
    </source>
</reference>
<dbReference type="GO" id="GO:0046872">
    <property type="term" value="F:metal ion binding"/>
    <property type="evidence" value="ECO:0007669"/>
    <property type="project" value="UniProtKB-KW"/>
</dbReference>
<keyword evidence="5 12" id="KW-0812">Transmembrane</keyword>
<evidence type="ECO:0000313" key="14">
    <source>
        <dbReference type="EMBL" id="TWD79359.1"/>
    </source>
</evidence>
<gene>
    <name evidence="14" type="ORF">FB561_0416</name>
</gene>
<dbReference type="InterPro" id="IPR050083">
    <property type="entry name" value="HtpX_protease"/>
</dbReference>
<feature type="transmembrane region" description="Helical" evidence="12">
    <location>
        <begin position="134"/>
        <end position="156"/>
    </location>
</feature>
<evidence type="ECO:0000256" key="10">
    <source>
        <dbReference type="ARBA" id="ARBA00023049"/>
    </source>
</evidence>
<dbReference type="InterPro" id="IPR001915">
    <property type="entry name" value="Peptidase_M48"/>
</dbReference>
<dbReference type="EMBL" id="VIVK01000001">
    <property type="protein sequence ID" value="TWD79359.1"/>
    <property type="molecule type" value="Genomic_DNA"/>
</dbReference>
<evidence type="ECO:0000256" key="7">
    <source>
        <dbReference type="ARBA" id="ARBA00022801"/>
    </source>
</evidence>
<keyword evidence="8" id="KW-0862">Zinc</keyword>
<dbReference type="PANTHER" id="PTHR43221">
    <property type="entry name" value="PROTEASE HTPX"/>
    <property type="match status" value="1"/>
</dbReference>
<keyword evidence="15" id="KW-1185">Reference proteome</keyword>
<keyword evidence="6" id="KW-0479">Metal-binding</keyword>
<dbReference type="PANTHER" id="PTHR43221:SF1">
    <property type="entry name" value="PROTEASE HTPX"/>
    <property type="match status" value="1"/>
</dbReference>
<sequence length="478" mass="52738">MISSPDSLPSTNQPTVATSFPCRAIETHSAAPDHLDSSSELTTEDEIRDRCHTARVQTDSGVVQCPECSLRIRVDPGYVTWCDQCGWNVDPGPADRPLPAWRTKLEHRLADTLYRELEQGAVHRPGWDLARVTALVLSALLLVLPVTGLLAGVGLIVFYRPFWLSIPLALIAFAIAAAFRPRAQYLPPDSPLVLRDEAPGLFALLDEIAAALGTQRIAAVAVDTEPNVWFARIGWRFRPVVGIGLPLWVTLGPQERVAVLAHELGHGKNGDARHGWVTEAARSILDQLHRAFSNQEYDEYRLDVAYAVGADTTQGHLTRVINSILGPLVRGYTWLLDRTDLRSGQRAEYLADRKSGEVAGSEAAAAALERSLLADAAYRALERALRFEQDVPPLEAVRRSVSGVPRREIERRLRVSELRETRTDATHPPTNLRTKLIRTRPSTSARVVLGIDANRVIDRELAPAADAALKELRAELPR</sequence>
<evidence type="ECO:0000256" key="6">
    <source>
        <dbReference type="ARBA" id="ARBA00022723"/>
    </source>
</evidence>
<comment type="cofactor">
    <cofactor evidence="1">
        <name>Zn(2+)</name>
        <dbReference type="ChEBI" id="CHEBI:29105"/>
    </cofactor>
</comment>
<keyword evidence="11 12" id="KW-0472">Membrane</keyword>
<dbReference type="GO" id="GO:0005886">
    <property type="term" value="C:plasma membrane"/>
    <property type="evidence" value="ECO:0007669"/>
    <property type="project" value="UniProtKB-SubCell"/>
</dbReference>
<evidence type="ECO:0000256" key="2">
    <source>
        <dbReference type="ARBA" id="ARBA00004651"/>
    </source>
</evidence>
<evidence type="ECO:0000256" key="4">
    <source>
        <dbReference type="ARBA" id="ARBA00022670"/>
    </source>
</evidence>
<evidence type="ECO:0000256" key="11">
    <source>
        <dbReference type="ARBA" id="ARBA00023136"/>
    </source>
</evidence>
<name>A0A561BKG1_9ACTN</name>
<organism evidence="14 15">
    <name type="scientific">Kribbella amoyensis</name>
    <dbReference type="NCBI Taxonomy" id="996641"/>
    <lineage>
        <taxon>Bacteria</taxon>
        <taxon>Bacillati</taxon>
        <taxon>Actinomycetota</taxon>
        <taxon>Actinomycetes</taxon>
        <taxon>Propionibacteriales</taxon>
        <taxon>Kribbellaceae</taxon>
        <taxon>Kribbella</taxon>
    </lineage>
</organism>
<dbReference type="GO" id="GO:0006508">
    <property type="term" value="P:proteolysis"/>
    <property type="evidence" value="ECO:0007669"/>
    <property type="project" value="UniProtKB-KW"/>
</dbReference>
<evidence type="ECO:0000256" key="5">
    <source>
        <dbReference type="ARBA" id="ARBA00022692"/>
    </source>
</evidence>
<proteinExistence type="predicted"/>
<keyword evidence="7" id="KW-0378">Hydrolase</keyword>
<dbReference type="Pfam" id="PF01435">
    <property type="entry name" value="Peptidase_M48"/>
    <property type="match status" value="1"/>
</dbReference>
<evidence type="ECO:0000256" key="9">
    <source>
        <dbReference type="ARBA" id="ARBA00022989"/>
    </source>
</evidence>
<dbReference type="GO" id="GO:0004222">
    <property type="term" value="F:metalloendopeptidase activity"/>
    <property type="evidence" value="ECO:0007669"/>
    <property type="project" value="InterPro"/>
</dbReference>
<dbReference type="CDD" id="cd07328">
    <property type="entry name" value="M48_Ste24p_like"/>
    <property type="match status" value="1"/>
</dbReference>
<evidence type="ECO:0000259" key="13">
    <source>
        <dbReference type="Pfam" id="PF01435"/>
    </source>
</evidence>
<keyword evidence="10" id="KW-0482">Metalloprotease</keyword>
<evidence type="ECO:0000256" key="8">
    <source>
        <dbReference type="ARBA" id="ARBA00022833"/>
    </source>
</evidence>
<evidence type="ECO:0000256" key="3">
    <source>
        <dbReference type="ARBA" id="ARBA00022475"/>
    </source>
</evidence>
<protein>
    <submittedName>
        <fullName evidence="14">Zn-dependent protease with chaperone function</fullName>
    </submittedName>
</protein>
<evidence type="ECO:0000313" key="15">
    <source>
        <dbReference type="Proteomes" id="UP000318380"/>
    </source>
</evidence>
<evidence type="ECO:0000256" key="12">
    <source>
        <dbReference type="SAM" id="Phobius"/>
    </source>
</evidence>
<keyword evidence="3" id="KW-1003">Cell membrane</keyword>